<evidence type="ECO:0000313" key="2">
    <source>
        <dbReference type="EMBL" id="ADU56243.1"/>
    </source>
</evidence>
<organism evidence="2">
    <name type="scientific">Streptomyces kanamyceticus</name>
    <dbReference type="NCBI Taxonomy" id="1967"/>
    <lineage>
        <taxon>Bacteria</taxon>
        <taxon>Bacillati</taxon>
        <taxon>Actinomycetota</taxon>
        <taxon>Actinomycetes</taxon>
        <taxon>Kitasatosporales</taxon>
        <taxon>Streptomycetaceae</taxon>
        <taxon>Streptomyces</taxon>
    </lineage>
</organism>
<dbReference type="PROSITE" id="PS50075">
    <property type="entry name" value="CARRIER"/>
    <property type="match status" value="1"/>
</dbReference>
<sequence>MTVPVKDDPVARELVAFLETKTRSDWSVERDLFAEGGLSSLFALELVVFLEKTFGVEIGGPDLQLVNFRTVVSMVELVHRLRGEGA</sequence>
<name>E9KTB1_STRKN</name>
<dbReference type="EMBL" id="HM116536">
    <property type="protein sequence ID" value="ADU56243.1"/>
    <property type="molecule type" value="Genomic_DNA"/>
</dbReference>
<dbReference type="KEGG" id="ska:CP970_02200"/>
<dbReference type="Pfam" id="PF00550">
    <property type="entry name" value="PP-binding"/>
    <property type="match status" value="1"/>
</dbReference>
<dbReference type="OrthoDB" id="677810at2"/>
<dbReference type="SUPFAM" id="SSF47336">
    <property type="entry name" value="ACP-like"/>
    <property type="match status" value="1"/>
</dbReference>
<evidence type="ECO:0000313" key="4">
    <source>
        <dbReference type="Proteomes" id="UP000325529"/>
    </source>
</evidence>
<dbReference type="RefSeq" id="WP_055557004.1">
    <property type="nucleotide sequence ID" value="NZ_CP023699.1"/>
</dbReference>
<gene>
    <name evidence="2" type="primary">fkbJ</name>
    <name evidence="3" type="ORF">CP970_02200</name>
    <name evidence="2" type="ORF">Tcs_SK_027</name>
</gene>
<reference evidence="3 4" key="2">
    <citation type="submission" date="2017-09" db="EMBL/GenBank/DDBJ databases">
        <authorList>
            <person name="Lee N."/>
            <person name="Cho B.-K."/>
        </authorList>
    </citation>
    <scope>NUCLEOTIDE SEQUENCE [LARGE SCALE GENOMIC DNA]</scope>
    <source>
        <strain evidence="3 4">ATCC 12853</strain>
    </source>
</reference>
<feature type="domain" description="Carrier" evidence="1">
    <location>
        <begin position="5"/>
        <end position="82"/>
    </location>
</feature>
<dbReference type="InterPro" id="IPR009081">
    <property type="entry name" value="PP-bd_ACP"/>
</dbReference>
<proteinExistence type="predicted"/>
<protein>
    <submittedName>
        <fullName evidence="2">Acyl carrier protein</fullName>
    </submittedName>
</protein>
<dbReference type="Gene3D" id="1.10.1200.10">
    <property type="entry name" value="ACP-like"/>
    <property type="match status" value="1"/>
</dbReference>
<dbReference type="AlphaFoldDB" id="E9KTB1"/>
<reference evidence="2" key="1">
    <citation type="journal article" date="2011" name="J. Am. Chem. Soc.">
        <title>Biosynthesis of the allylmalonyl-CoA extender unit for the FK506 polyketide synthase proceeds through a dedicated polyketide synthase and facilitates the mutasynthesis of analogues.</title>
        <authorList>
            <person name="Mo S."/>
            <person name="Kim D.H."/>
            <person name="Lee J.H."/>
            <person name="Park J.W."/>
            <person name="Basnet D.B."/>
            <person name="Ban Y.H."/>
            <person name="Yoo Y.J."/>
            <person name="Chen S.W."/>
            <person name="Park S.R."/>
            <person name="Choi E.A."/>
            <person name="Kim E."/>
            <person name="Jin Y.Y."/>
            <person name="Lee S.K."/>
            <person name="Park J.Y."/>
            <person name="Liu Y."/>
            <person name="Lee M.O."/>
            <person name="Lee K.S."/>
            <person name="Kim S.J."/>
            <person name="Kim D."/>
            <person name="Park B.C."/>
            <person name="Lee S.G."/>
            <person name="Kwon H.J."/>
            <person name="Suh J.W."/>
            <person name="Moore B.S."/>
            <person name="Lim S.K."/>
            <person name="Yoon Y.J."/>
        </authorList>
    </citation>
    <scope>NUCLEOTIDE SEQUENCE</scope>
    <source>
        <strain evidence="2">KCTC 9225</strain>
    </source>
</reference>
<dbReference type="Proteomes" id="UP000325529">
    <property type="component" value="Chromosome"/>
</dbReference>
<dbReference type="InterPro" id="IPR036736">
    <property type="entry name" value="ACP-like_sf"/>
</dbReference>
<keyword evidence="4" id="KW-1185">Reference proteome</keyword>
<evidence type="ECO:0000259" key="1">
    <source>
        <dbReference type="PROSITE" id="PS50075"/>
    </source>
</evidence>
<accession>E9KTB1</accession>
<evidence type="ECO:0000313" key="3">
    <source>
        <dbReference type="EMBL" id="QEU89896.1"/>
    </source>
</evidence>
<dbReference type="EMBL" id="CP023699">
    <property type="protein sequence ID" value="QEU89896.1"/>
    <property type="molecule type" value="Genomic_DNA"/>
</dbReference>